<dbReference type="InterPro" id="IPR001841">
    <property type="entry name" value="Znf_RING"/>
</dbReference>
<dbReference type="SMART" id="SM00184">
    <property type="entry name" value="RING"/>
    <property type="match status" value="1"/>
</dbReference>
<keyword evidence="5" id="KW-0175">Coiled coil</keyword>
<evidence type="ECO:0000313" key="7">
    <source>
        <dbReference type="EMBL" id="CAJ0566647.1"/>
    </source>
</evidence>
<dbReference type="Proteomes" id="UP001177023">
    <property type="component" value="Unassembled WGS sequence"/>
</dbReference>
<keyword evidence="3" id="KW-0862">Zinc</keyword>
<dbReference type="InterPro" id="IPR017907">
    <property type="entry name" value="Znf_RING_CS"/>
</dbReference>
<evidence type="ECO:0000256" key="5">
    <source>
        <dbReference type="SAM" id="Coils"/>
    </source>
</evidence>
<feature type="domain" description="RING-type" evidence="6">
    <location>
        <begin position="26"/>
        <end position="67"/>
    </location>
</feature>
<feature type="coiled-coil region" evidence="5">
    <location>
        <begin position="226"/>
        <end position="256"/>
    </location>
</feature>
<keyword evidence="2 4" id="KW-0863">Zinc-finger</keyword>
<keyword evidence="1" id="KW-0479">Metal-binding</keyword>
<dbReference type="EMBL" id="CATQJA010001287">
    <property type="protein sequence ID" value="CAJ0566647.1"/>
    <property type="molecule type" value="Genomic_DNA"/>
</dbReference>
<evidence type="ECO:0000256" key="1">
    <source>
        <dbReference type="ARBA" id="ARBA00022723"/>
    </source>
</evidence>
<dbReference type="InterPro" id="IPR013083">
    <property type="entry name" value="Znf_RING/FYVE/PHD"/>
</dbReference>
<name>A0AA36FVM9_9BILA</name>
<dbReference type="PROSITE" id="PS00518">
    <property type="entry name" value="ZF_RING_1"/>
    <property type="match status" value="1"/>
</dbReference>
<organism evidence="7 8">
    <name type="scientific">Mesorhabditis spiculigera</name>
    <dbReference type="NCBI Taxonomy" id="96644"/>
    <lineage>
        <taxon>Eukaryota</taxon>
        <taxon>Metazoa</taxon>
        <taxon>Ecdysozoa</taxon>
        <taxon>Nematoda</taxon>
        <taxon>Chromadorea</taxon>
        <taxon>Rhabditida</taxon>
        <taxon>Rhabditina</taxon>
        <taxon>Rhabditomorpha</taxon>
        <taxon>Rhabditoidea</taxon>
        <taxon>Rhabditidae</taxon>
        <taxon>Mesorhabditinae</taxon>
        <taxon>Mesorhabditis</taxon>
    </lineage>
</organism>
<evidence type="ECO:0000256" key="3">
    <source>
        <dbReference type="ARBA" id="ARBA00022833"/>
    </source>
</evidence>
<reference evidence="7" key="1">
    <citation type="submission" date="2023-06" db="EMBL/GenBank/DDBJ databases">
        <authorList>
            <person name="Delattre M."/>
        </authorList>
    </citation>
    <scope>NUCLEOTIDE SEQUENCE</scope>
    <source>
        <strain evidence="7">AF72</strain>
    </source>
</reference>
<dbReference type="GO" id="GO:0008270">
    <property type="term" value="F:zinc ion binding"/>
    <property type="evidence" value="ECO:0007669"/>
    <property type="project" value="UniProtKB-KW"/>
</dbReference>
<dbReference type="PROSITE" id="PS50089">
    <property type="entry name" value="ZF_RING_2"/>
    <property type="match status" value="1"/>
</dbReference>
<evidence type="ECO:0000256" key="4">
    <source>
        <dbReference type="PROSITE-ProRule" id="PRU00175"/>
    </source>
</evidence>
<evidence type="ECO:0000256" key="2">
    <source>
        <dbReference type="ARBA" id="ARBA00022771"/>
    </source>
</evidence>
<gene>
    <name evidence="7" type="ORF">MSPICULIGERA_LOCUS5238</name>
</gene>
<dbReference type="SUPFAM" id="SSF57850">
    <property type="entry name" value="RING/U-box"/>
    <property type="match status" value="1"/>
</dbReference>
<evidence type="ECO:0000259" key="6">
    <source>
        <dbReference type="PROSITE" id="PS50089"/>
    </source>
</evidence>
<comment type="caution">
    <text evidence="7">The sequence shown here is derived from an EMBL/GenBank/DDBJ whole genome shotgun (WGS) entry which is preliminary data.</text>
</comment>
<dbReference type="AlphaFoldDB" id="A0AA36FVM9"/>
<proteinExistence type="predicted"/>
<keyword evidence="8" id="KW-1185">Reference proteome</keyword>
<protein>
    <recommendedName>
        <fullName evidence="6">RING-type domain-containing protein</fullName>
    </recommendedName>
</protein>
<feature type="non-terminal residue" evidence="7">
    <location>
        <position position="317"/>
    </location>
</feature>
<sequence length="317" mass="35670">MPGILGPSSSSRDSDDFSIQLTDASCPACMQMYSDSEPKRVPRLPPLCGHSMCTECIGKVRACVVCRRGFYGDSTHFKINYTLMGLVSELAKQGEVPDSTAKCASCEGRSRVERMRVCRTCARQAKIDVKKAKIVEMTAHVFCSDCAIEKHLDKKHDMDKYLDYYNRLEMQGITEKMKSDLCGIRDTVLQIGVDSQAGAQKWIHEMNKLCQAGTKIRSTEEGHRMREQANEEVQKLQDAVAALQEAQKLFNEISEESRLNLRKQMDDLRQVRRKERGRGIFGRFGGFFYRSLTTRKKAIAAPEVSQDSGSIVSADKT</sequence>
<evidence type="ECO:0000313" key="8">
    <source>
        <dbReference type="Proteomes" id="UP001177023"/>
    </source>
</evidence>
<dbReference type="Gene3D" id="3.30.40.10">
    <property type="entry name" value="Zinc/RING finger domain, C3HC4 (zinc finger)"/>
    <property type="match status" value="1"/>
</dbReference>
<accession>A0AA36FVM9</accession>